<organism evidence="1 2">
    <name type="scientific">Dyadobacter beijingensis</name>
    <dbReference type="NCBI Taxonomy" id="365489"/>
    <lineage>
        <taxon>Bacteria</taxon>
        <taxon>Pseudomonadati</taxon>
        <taxon>Bacteroidota</taxon>
        <taxon>Cytophagia</taxon>
        <taxon>Cytophagales</taxon>
        <taxon>Spirosomataceae</taxon>
        <taxon>Dyadobacter</taxon>
    </lineage>
</organism>
<dbReference type="EMBL" id="BMLI01000001">
    <property type="protein sequence ID" value="GGM81883.1"/>
    <property type="molecule type" value="Genomic_DNA"/>
</dbReference>
<evidence type="ECO:0000313" key="2">
    <source>
        <dbReference type="Proteomes" id="UP000632339"/>
    </source>
</evidence>
<keyword evidence="2" id="KW-1185">Reference proteome</keyword>
<accession>A0ABQ2HHX7</accession>
<sequence>MLDSLIRYEMLKPIAYNLQKENVQIQQEKYAVQMQLQIMSFRCEQQSESFAQQIKAERRRTRKRIIVAAGIALLTGLAL</sequence>
<dbReference type="Proteomes" id="UP000632339">
    <property type="component" value="Unassembled WGS sequence"/>
</dbReference>
<evidence type="ECO:0000313" key="1">
    <source>
        <dbReference type="EMBL" id="GGM81883.1"/>
    </source>
</evidence>
<reference evidence="2" key="1">
    <citation type="journal article" date="2019" name="Int. J. Syst. Evol. Microbiol.">
        <title>The Global Catalogue of Microorganisms (GCM) 10K type strain sequencing project: providing services to taxonomists for standard genome sequencing and annotation.</title>
        <authorList>
            <consortium name="The Broad Institute Genomics Platform"/>
            <consortium name="The Broad Institute Genome Sequencing Center for Infectious Disease"/>
            <person name="Wu L."/>
            <person name="Ma J."/>
        </authorList>
    </citation>
    <scope>NUCLEOTIDE SEQUENCE [LARGE SCALE GENOMIC DNA]</scope>
    <source>
        <strain evidence="2">CGMCC 1.6375</strain>
    </source>
</reference>
<protein>
    <submittedName>
        <fullName evidence="1">Uncharacterized protein</fullName>
    </submittedName>
</protein>
<comment type="caution">
    <text evidence="1">The sequence shown here is derived from an EMBL/GenBank/DDBJ whole genome shotgun (WGS) entry which is preliminary data.</text>
</comment>
<gene>
    <name evidence="1" type="ORF">GCM10010967_12080</name>
</gene>
<name>A0ABQ2HHX7_9BACT</name>
<proteinExistence type="predicted"/>
<dbReference type="RefSeq" id="WP_157504659.1">
    <property type="nucleotide sequence ID" value="NZ_BMLI01000001.1"/>
</dbReference>